<dbReference type="InterPro" id="IPR016181">
    <property type="entry name" value="Acyl_CoA_acyltransferase"/>
</dbReference>
<proteinExistence type="predicted"/>
<comment type="caution">
    <text evidence="3">The sequence shown here is derived from an EMBL/GenBank/DDBJ whole genome shotgun (WGS) entry which is preliminary data.</text>
</comment>
<dbReference type="RefSeq" id="WP_129004203.1">
    <property type="nucleotide sequence ID" value="NZ_SDHZ01000002.1"/>
</dbReference>
<dbReference type="InterPro" id="IPR000182">
    <property type="entry name" value="GNAT_dom"/>
</dbReference>
<dbReference type="GO" id="GO:0008080">
    <property type="term" value="F:N-acetyltransferase activity"/>
    <property type="evidence" value="ECO:0007669"/>
    <property type="project" value="InterPro"/>
</dbReference>
<dbReference type="Pfam" id="PF00583">
    <property type="entry name" value="Acetyltransf_1"/>
    <property type="match status" value="1"/>
</dbReference>
<name>A0A4Q1D496_9BACT</name>
<dbReference type="SUPFAM" id="SSF55729">
    <property type="entry name" value="Acyl-CoA N-acyltransferases (Nat)"/>
    <property type="match status" value="1"/>
</dbReference>
<dbReference type="PANTHER" id="PTHR13947:SF37">
    <property type="entry name" value="LD18367P"/>
    <property type="match status" value="1"/>
</dbReference>
<gene>
    <name evidence="3" type="ORF">ESB13_13700</name>
</gene>
<dbReference type="Proteomes" id="UP000290545">
    <property type="component" value="Unassembled WGS sequence"/>
</dbReference>
<keyword evidence="4" id="KW-1185">Reference proteome</keyword>
<dbReference type="PANTHER" id="PTHR13947">
    <property type="entry name" value="GNAT FAMILY N-ACETYLTRANSFERASE"/>
    <property type="match status" value="1"/>
</dbReference>
<reference evidence="3 4" key="1">
    <citation type="submission" date="2019-01" db="EMBL/GenBank/DDBJ databases">
        <title>Filimonas sp. strain TTM-71.</title>
        <authorList>
            <person name="Chen W.-M."/>
        </authorList>
    </citation>
    <scope>NUCLEOTIDE SEQUENCE [LARGE SCALE GENOMIC DNA]</scope>
    <source>
        <strain evidence="3 4">TTM-71</strain>
    </source>
</reference>
<evidence type="ECO:0000256" key="1">
    <source>
        <dbReference type="ARBA" id="ARBA00022679"/>
    </source>
</evidence>
<dbReference type="PROSITE" id="PS51186">
    <property type="entry name" value="GNAT"/>
    <property type="match status" value="1"/>
</dbReference>
<dbReference type="EMBL" id="SDHZ01000002">
    <property type="protein sequence ID" value="RXK83168.1"/>
    <property type="molecule type" value="Genomic_DNA"/>
</dbReference>
<evidence type="ECO:0000313" key="3">
    <source>
        <dbReference type="EMBL" id="RXK83168.1"/>
    </source>
</evidence>
<sequence length="149" mass="16767">MTNIERTTSENKHFQILVAELDRDLAKRNGDANDFFMQYNSIDLLKNVVVVFIDGTPVGCGAMKVYDDSAMEIKRMFVSAEQRSKGIASAILCELEAWAKELGYKKCILETGNKMPEAIALYRKADYTVIPNYGQYASIESSICFEKSL</sequence>
<organism evidence="3 4">
    <name type="scientific">Filimonas effusa</name>
    <dbReference type="NCBI Taxonomy" id="2508721"/>
    <lineage>
        <taxon>Bacteria</taxon>
        <taxon>Pseudomonadati</taxon>
        <taxon>Bacteroidota</taxon>
        <taxon>Chitinophagia</taxon>
        <taxon>Chitinophagales</taxon>
        <taxon>Chitinophagaceae</taxon>
        <taxon>Filimonas</taxon>
    </lineage>
</organism>
<dbReference type="Gene3D" id="3.40.630.30">
    <property type="match status" value="1"/>
</dbReference>
<protein>
    <submittedName>
        <fullName evidence="3">GNAT family N-acetyltransferase</fullName>
    </submittedName>
</protein>
<feature type="domain" description="N-acetyltransferase" evidence="2">
    <location>
        <begin position="2"/>
        <end position="149"/>
    </location>
</feature>
<keyword evidence="1 3" id="KW-0808">Transferase</keyword>
<evidence type="ECO:0000313" key="4">
    <source>
        <dbReference type="Proteomes" id="UP000290545"/>
    </source>
</evidence>
<dbReference type="OrthoDB" id="9803233at2"/>
<evidence type="ECO:0000259" key="2">
    <source>
        <dbReference type="PROSITE" id="PS51186"/>
    </source>
</evidence>
<dbReference type="InterPro" id="IPR050769">
    <property type="entry name" value="NAT_camello-type"/>
</dbReference>
<dbReference type="AlphaFoldDB" id="A0A4Q1D496"/>
<accession>A0A4Q1D496</accession>
<dbReference type="CDD" id="cd04301">
    <property type="entry name" value="NAT_SF"/>
    <property type="match status" value="1"/>
</dbReference>